<accession>A0A0K0FR77</accession>
<sequence>MSHNETISKCCLSRHKTNPCKYLSILKSNHFTVTVQHNHAEAVENSNQPRVLLGAHLSDVNKEVSINLLSIVGITRTISRKKKNKKGHPTISKQAKAEDLILSVENITLSNEESFLFYDSISNTINNNNDNCETDDEENNSLENIENVNDNCYVRY</sequence>
<keyword evidence="1" id="KW-1185">Reference proteome</keyword>
<dbReference type="AlphaFoldDB" id="A0A0K0FR77"/>
<protein>
    <submittedName>
        <fullName evidence="2">FLYWCH-type domain-containing protein</fullName>
    </submittedName>
</protein>
<evidence type="ECO:0000313" key="2">
    <source>
        <dbReference type="WBParaSite" id="SVE_1229400.1"/>
    </source>
</evidence>
<dbReference type="WBParaSite" id="SVE_1229400.1">
    <property type="protein sequence ID" value="SVE_1229400.1"/>
    <property type="gene ID" value="SVE_1229400"/>
</dbReference>
<organism evidence="1 2">
    <name type="scientific">Strongyloides venezuelensis</name>
    <name type="common">Threadworm</name>
    <dbReference type="NCBI Taxonomy" id="75913"/>
    <lineage>
        <taxon>Eukaryota</taxon>
        <taxon>Metazoa</taxon>
        <taxon>Ecdysozoa</taxon>
        <taxon>Nematoda</taxon>
        <taxon>Chromadorea</taxon>
        <taxon>Rhabditida</taxon>
        <taxon>Tylenchina</taxon>
        <taxon>Panagrolaimomorpha</taxon>
        <taxon>Strongyloidoidea</taxon>
        <taxon>Strongyloididae</taxon>
        <taxon>Strongyloides</taxon>
    </lineage>
</organism>
<reference evidence="2" key="2">
    <citation type="submission" date="2015-08" db="UniProtKB">
        <authorList>
            <consortium name="WormBaseParasite"/>
        </authorList>
    </citation>
    <scope>IDENTIFICATION</scope>
</reference>
<reference evidence="1" key="1">
    <citation type="submission" date="2014-07" db="EMBL/GenBank/DDBJ databases">
        <authorList>
            <person name="Martin A.A"/>
            <person name="De Silva N."/>
        </authorList>
    </citation>
    <scope>NUCLEOTIDE SEQUENCE</scope>
</reference>
<proteinExistence type="predicted"/>
<evidence type="ECO:0000313" key="1">
    <source>
        <dbReference type="Proteomes" id="UP000035680"/>
    </source>
</evidence>
<dbReference type="Proteomes" id="UP000035680">
    <property type="component" value="Unassembled WGS sequence"/>
</dbReference>
<name>A0A0K0FR77_STRVS</name>